<organism evidence="1 2">
    <name type="scientific">Methyloceanibacter marginalis</name>
    <dbReference type="NCBI Taxonomy" id="1774971"/>
    <lineage>
        <taxon>Bacteria</taxon>
        <taxon>Pseudomonadati</taxon>
        <taxon>Pseudomonadota</taxon>
        <taxon>Alphaproteobacteria</taxon>
        <taxon>Hyphomicrobiales</taxon>
        <taxon>Hyphomicrobiaceae</taxon>
        <taxon>Methyloceanibacter</taxon>
    </lineage>
</organism>
<gene>
    <name evidence="1" type="ORF">AUC71_12565</name>
</gene>
<evidence type="ECO:0000313" key="2">
    <source>
        <dbReference type="Proteomes" id="UP000095042"/>
    </source>
</evidence>
<dbReference type="RefSeq" id="WP_069623871.1">
    <property type="nucleotide sequence ID" value="NZ_LPWD01000196.1"/>
</dbReference>
<protein>
    <submittedName>
        <fullName evidence="1">Uncharacterized protein</fullName>
    </submittedName>
</protein>
<dbReference type="Proteomes" id="UP000095042">
    <property type="component" value="Unassembled WGS sequence"/>
</dbReference>
<reference evidence="1 2" key="1">
    <citation type="journal article" date="2016" name="Environ. Microbiol.">
        <title>New Methyloceanibacter diversity from North Sea sediments includes methanotroph containing solely the soluble methane monooxygenase.</title>
        <authorList>
            <person name="Vekeman B."/>
            <person name="Kerckhof F.M."/>
            <person name="Cremers G."/>
            <person name="de Vos P."/>
            <person name="Vandamme P."/>
            <person name="Boon N."/>
            <person name="Op den Camp H.J."/>
            <person name="Heylen K."/>
        </authorList>
    </citation>
    <scope>NUCLEOTIDE SEQUENCE [LARGE SCALE GENOMIC DNA]</scope>
    <source>
        <strain evidence="1 2">R-67177</strain>
    </source>
</reference>
<evidence type="ECO:0000313" key="1">
    <source>
        <dbReference type="EMBL" id="ODS02931.1"/>
    </source>
</evidence>
<comment type="caution">
    <text evidence="1">The sequence shown here is derived from an EMBL/GenBank/DDBJ whole genome shotgun (WGS) entry which is preliminary data.</text>
</comment>
<accession>A0A1E3WAW1</accession>
<dbReference type="AlphaFoldDB" id="A0A1E3WAW1"/>
<name>A0A1E3WAW1_9HYPH</name>
<proteinExistence type="predicted"/>
<dbReference type="EMBL" id="LPWD01000196">
    <property type="protein sequence ID" value="ODS02931.1"/>
    <property type="molecule type" value="Genomic_DNA"/>
</dbReference>
<dbReference type="OrthoDB" id="8263239at2"/>
<sequence>MWNSDAKADGELATQITPVDVLYYYDGPTLFTATLGFTDFLFHKVEETDSSDIFLVAEATAPTVEAVKQGRLSVWGALQHPSYHLLELDKNLVARRYWSLDAKSLPPDFLPRRGYGLATNETQLADSVDQANSFFSIKYTGKELGAQRLPFSLFKGLVNDTYDAVRKIFPAPMIGDKSLQRAFDFEVLEPSFGSLIIAIDEATVDTAALKKDIREKFKDDLVRDSLDVNRRSFFENLNEIIATASVGEIPAHMAIQHFITLDQVNDIVPSGGEGVERVEFRAGRSDEEKPILVDDQLGERIRRAHRIAETSERQITGVVVEVNAESGTFIIKDFHHRQTTCVTSADEIDESRIAINRRVQVKGDFQKRQRRDKLQVRSLRVLE</sequence>
<keyword evidence="2" id="KW-1185">Reference proteome</keyword>